<sequence length="289" mass="31742">MRILNLILSPIKGLLKFINNYFKSMIFVLIVILIVANSSNSNRANLMEISLNGAILDDKELLAQIELAKDPAIKGVLLNINSPGGDMSASVAISDAISSLKALKPVLAYASGTMASGSYYAAIGANEIYANRGSFIGSIGVILQAPNIEKLADKIGISAQVVKAGEYKESGTYTRKWSQSERDELQRLVDRSYELFTTDVANARNLDLNRSNEWADARVFLASEALNLGLIDKISTYDEAKSRLKELSQVELDIWYEAPAIERFMSGIAKQSANLITNSLNQKSVLWQW</sequence>
<dbReference type="PANTHER" id="PTHR42987:SF7">
    <property type="entry name" value="SIGNAL PEPTIDE PEPTIDASE SPPA-RELATED"/>
    <property type="match status" value="1"/>
</dbReference>
<keyword evidence="5" id="KW-0472">Membrane</keyword>
<keyword evidence="2 7" id="KW-0645">Protease</keyword>
<dbReference type="Proteomes" id="UP000202031">
    <property type="component" value="Chromosome"/>
</dbReference>
<dbReference type="PANTHER" id="PTHR42987">
    <property type="entry name" value="PEPTIDASE S49"/>
    <property type="match status" value="1"/>
</dbReference>
<evidence type="ECO:0000256" key="5">
    <source>
        <dbReference type="SAM" id="Phobius"/>
    </source>
</evidence>
<keyword evidence="4" id="KW-0720">Serine protease</keyword>
<dbReference type="EC" id="3.4.21.-" evidence="7"/>
<dbReference type="CDD" id="cd07023">
    <property type="entry name" value="S49_Sppa_N_C"/>
    <property type="match status" value="1"/>
</dbReference>
<feature type="domain" description="Peptidase S49" evidence="6">
    <location>
        <begin position="100"/>
        <end position="250"/>
    </location>
</feature>
<dbReference type="GO" id="GO:0008236">
    <property type="term" value="F:serine-type peptidase activity"/>
    <property type="evidence" value="ECO:0007669"/>
    <property type="project" value="UniProtKB-KW"/>
</dbReference>
<feature type="transmembrane region" description="Helical" evidence="5">
    <location>
        <begin position="21"/>
        <end position="39"/>
    </location>
</feature>
<dbReference type="SUPFAM" id="SSF52096">
    <property type="entry name" value="ClpP/crotonase"/>
    <property type="match status" value="1"/>
</dbReference>
<dbReference type="RefSeq" id="WP_100590851.1">
    <property type="nucleotide sequence ID" value="NZ_CP015578.1"/>
</dbReference>
<keyword evidence="3 7" id="KW-0378">Hydrolase</keyword>
<comment type="similarity">
    <text evidence="1">Belongs to the peptidase S49 family.</text>
</comment>
<dbReference type="KEGG" id="clx:CLAN_1258"/>
<dbReference type="InterPro" id="IPR004635">
    <property type="entry name" value="Pept_S49_SppA"/>
</dbReference>
<evidence type="ECO:0000259" key="6">
    <source>
        <dbReference type="Pfam" id="PF01343"/>
    </source>
</evidence>
<evidence type="ECO:0000256" key="1">
    <source>
        <dbReference type="ARBA" id="ARBA00008683"/>
    </source>
</evidence>
<evidence type="ECO:0000256" key="2">
    <source>
        <dbReference type="ARBA" id="ARBA00022670"/>
    </source>
</evidence>
<dbReference type="NCBIfam" id="TIGR00706">
    <property type="entry name" value="SppA_dom"/>
    <property type="match status" value="1"/>
</dbReference>
<accession>A0A1X9SP23</accession>
<protein>
    <submittedName>
        <fullName evidence="7">Signal peptide peptidase protease IV</fullName>
        <ecNumber evidence="7">3.4.21.-</ecNumber>
    </submittedName>
</protein>
<gene>
    <name evidence="7" type="primary">sppA</name>
    <name evidence="7" type="ORF">CLAN_1258</name>
</gene>
<name>A0A1X9SP23_9BACT</name>
<dbReference type="InterPro" id="IPR047272">
    <property type="entry name" value="S49_SppA_C"/>
</dbReference>
<dbReference type="AlphaFoldDB" id="A0A1X9SP23"/>
<dbReference type="GeneID" id="46921726"/>
<keyword evidence="5" id="KW-0812">Transmembrane</keyword>
<evidence type="ECO:0000256" key="3">
    <source>
        <dbReference type="ARBA" id="ARBA00022801"/>
    </source>
</evidence>
<organism evidence="7 8">
    <name type="scientific">Campylobacter lanienae NCTC 13004</name>
    <dbReference type="NCBI Taxonomy" id="1031753"/>
    <lineage>
        <taxon>Bacteria</taxon>
        <taxon>Pseudomonadati</taxon>
        <taxon>Campylobacterota</taxon>
        <taxon>Epsilonproteobacteria</taxon>
        <taxon>Campylobacterales</taxon>
        <taxon>Campylobacteraceae</taxon>
        <taxon>Campylobacter</taxon>
    </lineage>
</organism>
<dbReference type="Gene3D" id="3.90.226.10">
    <property type="entry name" value="2-enoyl-CoA Hydratase, Chain A, domain 1"/>
    <property type="match status" value="1"/>
</dbReference>
<evidence type="ECO:0000256" key="4">
    <source>
        <dbReference type="ARBA" id="ARBA00022825"/>
    </source>
</evidence>
<dbReference type="EMBL" id="CP015578">
    <property type="protein sequence ID" value="ARQ97982.1"/>
    <property type="molecule type" value="Genomic_DNA"/>
</dbReference>
<dbReference type="InterPro" id="IPR002142">
    <property type="entry name" value="Peptidase_S49"/>
</dbReference>
<evidence type="ECO:0000313" key="7">
    <source>
        <dbReference type="EMBL" id="ARQ97982.1"/>
    </source>
</evidence>
<dbReference type="InterPro" id="IPR029045">
    <property type="entry name" value="ClpP/crotonase-like_dom_sf"/>
</dbReference>
<dbReference type="Pfam" id="PF01343">
    <property type="entry name" value="Peptidase_S49"/>
    <property type="match status" value="1"/>
</dbReference>
<proteinExistence type="inferred from homology"/>
<reference evidence="8" key="1">
    <citation type="journal article" date="2017" name="Genome Biol. Evol.">
        <title>Comparative Genomic Analysis Identifies a Campylobacter Clade Deficient in Selenium Metabolism.</title>
        <authorList>
            <person name="Miller W.G."/>
            <person name="Yee E."/>
            <person name="Lopes B.S."/>
            <person name="Chapman M.H."/>
            <person name="Huynh S."/>
            <person name="Bono J.L."/>
            <person name="Parker C.T."/>
            <person name="Strachan N.J.C."/>
            <person name="Forbes K.J."/>
        </authorList>
    </citation>
    <scope>NUCLEOTIDE SEQUENCE [LARGE SCALE GENOMIC DNA]</scope>
    <source>
        <strain evidence="8">NCTC 13004</strain>
    </source>
</reference>
<evidence type="ECO:0000313" key="8">
    <source>
        <dbReference type="Proteomes" id="UP000202031"/>
    </source>
</evidence>
<keyword evidence="5" id="KW-1133">Transmembrane helix</keyword>
<reference evidence="8" key="2">
    <citation type="journal article" date="2017" name="Genome Biol. Evol.">
        <title>Comparative genomic analysis identifies a Campylobacter clade deficient in selenium metabolism.</title>
        <authorList>
            <person name="Miller W.G."/>
            <person name="Yee E."/>
            <person name="Lopes B.S."/>
            <person name="Chapman M.H."/>
            <person name="Huynh S."/>
            <person name="Bono J.L."/>
            <person name="Parker C.T."/>
            <person name="Strachan N.J.C."/>
            <person name="Forbes K.J."/>
        </authorList>
    </citation>
    <scope>NUCLEOTIDE SEQUENCE [LARGE SCALE GENOMIC DNA]</scope>
    <source>
        <strain evidence="8">NCTC 13004</strain>
    </source>
</reference>
<dbReference type="GO" id="GO:0006508">
    <property type="term" value="P:proteolysis"/>
    <property type="evidence" value="ECO:0007669"/>
    <property type="project" value="UniProtKB-KW"/>
</dbReference>